<name>A0A0D0C5M2_9AGAR</name>
<dbReference type="Proteomes" id="UP000053593">
    <property type="component" value="Unassembled WGS sequence"/>
</dbReference>
<accession>A0A0D0C5M2</accession>
<proteinExistence type="predicted"/>
<protein>
    <submittedName>
        <fullName evidence="1">Unplaced genomic scaffold GYMLUscaffold_16, whole genome shotgun sequence</fullName>
    </submittedName>
</protein>
<organism evidence="1 2">
    <name type="scientific">Collybiopsis luxurians FD-317 M1</name>
    <dbReference type="NCBI Taxonomy" id="944289"/>
    <lineage>
        <taxon>Eukaryota</taxon>
        <taxon>Fungi</taxon>
        <taxon>Dikarya</taxon>
        <taxon>Basidiomycota</taxon>
        <taxon>Agaricomycotina</taxon>
        <taxon>Agaricomycetes</taxon>
        <taxon>Agaricomycetidae</taxon>
        <taxon>Agaricales</taxon>
        <taxon>Marasmiineae</taxon>
        <taxon>Omphalotaceae</taxon>
        <taxon>Collybiopsis</taxon>
        <taxon>Collybiopsis luxurians</taxon>
    </lineage>
</organism>
<dbReference type="AlphaFoldDB" id="A0A0D0C5M2"/>
<evidence type="ECO:0000313" key="1">
    <source>
        <dbReference type="EMBL" id="KIK63426.1"/>
    </source>
</evidence>
<keyword evidence="2" id="KW-1185">Reference proteome</keyword>
<sequence>MVHYHLNLHCVAELYVLGPGIPFMFVLPGMTEQLALSSTTLKTSEISDIHRLVDY</sequence>
<gene>
    <name evidence="1" type="ORF">GYMLUDRAFT_41109</name>
</gene>
<dbReference type="EMBL" id="KN834764">
    <property type="protein sequence ID" value="KIK63426.1"/>
    <property type="molecule type" value="Genomic_DNA"/>
</dbReference>
<dbReference type="HOGENOM" id="CLU_3032549_0_0_1"/>
<evidence type="ECO:0000313" key="2">
    <source>
        <dbReference type="Proteomes" id="UP000053593"/>
    </source>
</evidence>
<reference evidence="1 2" key="1">
    <citation type="submission" date="2014-04" db="EMBL/GenBank/DDBJ databases">
        <title>Evolutionary Origins and Diversification of the Mycorrhizal Mutualists.</title>
        <authorList>
            <consortium name="DOE Joint Genome Institute"/>
            <consortium name="Mycorrhizal Genomics Consortium"/>
            <person name="Kohler A."/>
            <person name="Kuo A."/>
            <person name="Nagy L.G."/>
            <person name="Floudas D."/>
            <person name="Copeland A."/>
            <person name="Barry K.W."/>
            <person name="Cichocki N."/>
            <person name="Veneault-Fourrey C."/>
            <person name="LaButti K."/>
            <person name="Lindquist E.A."/>
            <person name="Lipzen A."/>
            <person name="Lundell T."/>
            <person name="Morin E."/>
            <person name="Murat C."/>
            <person name="Riley R."/>
            <person name="Ohm R."/>
            <person name="Sun H."/>
            <person name="Tunlid A."/>
            <person name="Henrissat B."/>
            <person name="Grigoriev I.V."/>
            <person name="Hibbett D.S."/>
            <person name="Martin F."/>
        </authorList>
    </citation>
    <scope>NUCLEOTIDE SEQUENCE [LARGE SCALE GENOMIC DNA]</scope>
    <source>
        <strain evidence="1 2">FD-317 M1</strain>
    </source>
</reference>